<dbReference type="Gene3D" id="2.20.200.10">
    <property type="entry name" value="Outer membrane efflux proteins (OEP)"/>
    <property type="match status" value="1"/>
</dbReference>
<dbReference type="SUPFAM" id="SSF56954">
    <property type="entry name" value="Outer membrane efflux proteins (OEP)"/>
    <property type="match status" value="1"/>
</dbReference>
<keyword evidence="2" id="KW-1134">Transmembrane beta strand</keyword>
<gene>
    <name evidence="3" type="ORF">E5988_07260</name>
</gene>
<keyword evidence="2" id="KW-0812">Transmembrane</keyword>
<dbReference type="InterPro" id="IPR010131">
    <property type="entry name" value="MdtP/NodT-like"/>
</dbReference>
<sequence length="490" mass="53066">MTICGTTARTKTRSRIVPIALILFTLGGCSFAPKHVRPAAPVPPRFPGTNPGGATIAAIGWQAFFRDPELQRLIALALANNRDIRVAAARVLEARGAWRIQGAALYPQIDGAVAATRGRTLYNLPGSVATPVDVRSIGVQANAAWEIDFWGRLRNLRDAARWQYLATEEARRGVVTQLIAQVANGYLLEREYQERADLARRTISTREESLRIVRRRYEVGSGSKLDMTQAQALLGQARAALQALEQDQEVNRNALALLVGQPVTLTASDRRFAQITTYLQLPPGLPSDLLTNRPDIVAAERQLLAANANIGAARAAFFPNITLTAGGGIASTSLGDLFSSPTGVWSFAPSLTLPIFNAGRLRANLDVAEARKILAVAEYERAIQIAFRDVADALARRRQLSLQIETTRGVLDALTERARLATLRFDNGRSAYLEVLDAQRDLFDTQQLLVQLRRAEVASGVALYAALGGGFAAQPVFDSDAVATGRTPAP</sequence>
<dbReference type="PANTHER" id="PTHR30203:SF33">
    <property type="entry name" value="BLR4455 PROTEIN"/>
    <property type="match status" value="1"/>
</dbReference>
<protein>
    <submittedName>
        <fullName evidence="3">Efflux transporter outer membrane subunit</fullName>
    </submittedName>
</protein>
<keyword evidence="4" id="KW-1185">Reference proteome</keyword>
<evidence type="ECO:0000313" key="4">
    <source>
        <dbReference type="Proteomes" id="UP000308038"/>
    </source>
</evidence>
<dbReference type="Proteomes" id="UP000308038">
    <property type="component" value="Unassembled WGS sequence"/>
</dbReference>
<proteinExistence type="inferred from homology"/>
<dbReference type="PANTHER" id="PTHR30203">
    <property type="entry name" value="OUTER MEMBRANE CATION EFFLUX PROTEIN"/>
    <property type="match status" value="1"/>
</dbReference>
<organism evidence="3 4">
    <name type="scientific">Sphingomonas olei</name>
    <dbReference type="NCBI Taxonomy" id="1886787"/>
    <lineage>
        <taxon>Bacteria</taxon>
        <taxon>Pseudomonadati</taxon>
        <taxon>Pseudomonadota</taxon>
        <taxon>Alphaproteobacteria</taxon>
        <taxon>Sphingomonadales</taxon>
        <taxon>Sphingomonadaceae</taxon>
        <taxon>Sphingomonas</taxon>
    </lineage>
</organism>
<evidence type="ECO:0000256" key="2">
    <source>
        <dbReference type="RuleBase" id="RU362097"/>
    </source>
</evidence>
<dbReference type="Gene3D" id="1.20.1600.10">
    <property type="entry name" value="Outer membrane efflux proteins (OEP)"/>
    <property type="match status" value="1"/>
</dbReference>
<name>A0ABY2QJ80_9SPHN</name>
<keyword evidence="2" id="KW-0564">Palmitate</keyword>
<dbReference type="NCBIfam" id="TIGR01845">
    <property type="entry name" value="outer_NodT"/>
    <property type="match status" value="1"/>
</dbReference>
<accession>A0ABY2QJ80</accession>
<dbReference type="Pfam" id="PF02321">
    <property type="entry name" value="OEP"/>
    <property type="match status" value="2"/>
</dbReference>
<keyword evidence="2" id="KW-0472">Membrane</keyword>
<dbReference type="EMBL" id="SSTI01000004">
    <property type="protein sequence ID" value="THG40605.1"/>
    <property type="molecule type" value="Genomic_DNA"/>
</dbReference>
<comment type="subcellular location">
    <subcellularLocation>
        <location evidence="2">Cell membrane</location>
        <topology evidence="2">Lipid-anchor</topology>
    </subcellularLocation>
</comment>
<evidence type="ECO:0000313" key="3">
    <source>
        <dbReference type="EMBL" id="THG40605.1"/>
    </source>
</evidence>
<dbReference type="InterPro" id="IPR003423">
    <property type="entry name" value="OMP_efflux"/>
</dbReference>
<reference evidence="3 4" key="1">
    <citation type="submission" date="2019-04" db="EMBL/GenBank/DDBJ databases">
        <title>Microbes associate with the intestines of laboratory mice.</title>
        <authorList>
            <person name="Navarre W."/>
            <person name="Wong E."/>
            <person name="Huang K.C."/>
            <person name="Tropini C."/>
            <person name="Ng K."/>
            <person name="Yu B."/>
        </authorList>
    </citation>
    <scope>NUCLEOTIDE SEQUENCE [LARGE SCALE GENOMIC DNA]</scope>
    <source>
        <strain evidence="3 4">NM83_B4-11</strain>
    </source>
</reference>
<evidence type="ECO:0000256" key="1">
    <source>
        <dbReference type="ARBA" id="ARBA00007613"/>
    </source>
</evidence>
<keyword evidence="2" id="KW-0449">Lipoprotein</keyword>
<comment type="similarity">
    <text evidence="1 2">Belongs to the outer membrane factor (OMF) (TC 1.B.17) family.</text>
</comment>
<comment type="caution">
    <text evidence="3">The sequence shown here is derived from an EMBL/GenBank/DDBJ whole genome shotgun (WGS) entry which is preliminary data.</text>
</comment>